<dbReference type="InterPro" id="IPR011042">
    <property type="entry name" value="6-blade_b-propeller_TolB-like"/>
</dbReference>
<keyword evidence="6" id="KW-0106">Calcium</keyword>
<evidence type="ECO:0000256" key="8">
    <source>
        <dbReference type="SAM" id="SignalP"/>
    </source>
</evidence>
<keyword evidence="3 7" id="KW-1015">Disulfide bond</keyword>
<feature type="binding site" evidence="6">
    <location>
        <position position="223"/>
    </location>
    <ligand>
        <name>Ca(2+)</name>
        <dbReference type="ChEBI" id="CHEBI:29108"/>
        <label>1</label>
        <note>catalytic</note>
    </ligand>
</feature>
<dbReference type="Pfam" id="PF01731">
    <property type="entry name" value="Arylesterase"/>
    <property type="match status" value="1"/>
</dbReference>
<evidence type="ECO:0000256" key="4">
    <source>
        <dbReference type="ARBA" id="ARBA00023180"/>
    </source>
</evidence>
<gene>
    <name evidence="9" type="ORF">O0I10_011924</name>
</gene>
<dbReference type="EMBL" id="JARTCD010000104">
    <property type="protein sequence ID" value="KAJ8652457.1"/>
    <property type="molecule type" value="Genomic_DNA"/>
</dbReference>
<dbReference type="GO" id="GO:0046872">
    <property type="term" value="F:metal ion binding"/>
    <property type="evidence" value="ECO:0007669"/>
    <property type="project" value="UniProtKB-KW"/>
</dbReference>
<feature type="binding site" evidence="6">
    <location>
        <position position="117"/>
    </location>
    <ligand>
        <name>Ca(2+)</name>
        <dbReference type="ChEBI" id="CHEBI:29108"/>
        <label>2</label>
    </ligand>
</feature>
<dbReference type="RefSeq" id="XP_058337371.1">
    <property type="nucleotide sequence ID" value="XM_058491883.1"/>
</dbReference>
<comment type="similarity">
    <text evidence="1">Belongs to the paraoxonase family.</text>
</comment>
<keyword evidence="2" id="KW-0378">Hydrolase</keyword>
<feature type="chain" id="PRO_5042267913" description="Calcium-dependent phosphotriesterase" evidence="8">
    <location>
        <begin position="17"/>
        <end position="378"/>
    </location>
</feature>
<evidence type="ECO:0000256" key="1">
    <source>
        <dbReference type="ARBA" id="ARBA00008595"/>
    </source>
</evidence>
<dbReference type="PANTHER" id="PTHR11799">
    <property type="entry name" value="PARAOXONASE"/>
    <property type="match status" value="1"/>
</dbReference>
<name>A0AAD7UTQ2_9FUNG</name>
<protein>
    <recommendedName>
        <fullName evidence="11">Calcium-dependent phosphotriesterase</fullName>
    </recommendedName>
</protein>
<dbReference type="GeneID" id="83219321"/>
<dbReference type="SUPFAM" id="SSF63829">
    <property type="entry name" value="Calcium-dependent phosphotriesterase"/>
    <property type="match status" value="1"/>
</dbReference>
<evidence type="ECO:0000256" key="2">
    <source>
        <dbReference type="ARBA" id="ARBA00022801"/>
    </source>
</evidence>
<sequence length="378" mass="41993">MGYSLALLVVGAALLASHLYPWIHLSGYLTTIEPTDNKQCQRIEGPLGFRNCEDIIIAAPGIAYTSCDPARDYDNMVMDVHRPKEREEQGHVWRIDYMSDPPTVRKIFEGSSDFHPLGMTLDKDRLYIINLAHHAPASVEVFEIVSDALRHVQTIRHPFIHTPNSISSWGNDGSFFFTNDHHFIRGIPKVIENYARIPLGSLGFYNATSQEAYKVKGGLLFPNGVECDKSQSTVFVAETYKMEVKKYAVVVQEEDGKLQVSAAAVDQIKVPGTSVDNLHYDKVSGDLIISGHPNGLALVKKCQHATEQENVPMPPSRIVVWHTTSTTTTHTQSKMETVFEDDGTTYGSASTGATDHKNNKLLISGLYEKGIMICDRSL</sequence>
<accession>A0AAD7UTQ2</accession>
<dbReference type="GO" id="GO:0004064">
    <property type="term" value="F:arylesterase activity"/>
    <property type="evidence" value="ECO:0007669"/>
    <property type="project" value="InterPro"/>
</dbReference>
<dbReference type="InterPro" id="IPR002640">
    <property type="entry name" value="Arylesterase"/>
</dbReference>
<keyword evidence="8" id="KW-0732">Signal</keyword>
<feature type="binding site" evidence="6">
    <location>
        <position position="164"/>
    </location>
    <ligand>
        <name>Ca(2+)</name>
        <dbReference type="ChEBI" id="CHEBI:29108"/>
        <label>1</label>
        <note>catalytic</note>
    </ligand>
</feature>
<feature type="binding site" evidence="6">
    <location>
        <position position="54"/>
    </location>
    <ligand>
        <name>Ca(2+)</name>
        <dbReference type="ChEBI" id="CHEBI:29108"/>
        <label>2</label>
    </ligand>
</feature>
<evidence type="ECO:0000313" key="10">
    <source>
        <dbReference type="Proteomes" id="UP001234581"/>
    </source>
</evidence>
<feature type="binding site" evidence="6">
    <location>
        <position position="276"/>
    </location>
    <ligand>
        <name>Ca(2+)</name>
        <dbReference type="ChEBI" id="CHEBI:29108"/>
        <label>1</label>
        <note>catalytic</note>
    </ligand>
</feature>
<comment type="caution">
    <text evidence="9">The sequence shown here is derived from an EMBL/GenBank/DDBJ whole genome shotgun (WGS) entry which is preliminary data.</text>
</comment>
<organism evidence="9 10">
    <name type="scientific">Lichtheimia ornata</name>
    <dbReference type="NCBI Taxonomy" id="688661"/>
    <lineage>
        <taxon>Eukaryota</taxon>
        <taxon>Fungi</taxon>
        <taxon>Fungi incertae sedis</taxon>
        <taxon>Mucoromycota</taxon>
        <taxon>Mucoromycotina</taxon>
        <taxon>Mucoromycetes</taxon>
        <taxon>Mucorales</taxon>
        <taxon>Lichtheimiaceae</taxon>
        <taxon>Lichtheimia</taxon>
    </lineage>
</organism>
<keyword evidence="10" id="KW-1185">Reference proteome</keyword>
<evidence type="ECO:0000313" key="9">
    <source>
        <dbReference type="EMBL" id="KAJ8652457.1"/>
    </source>
</evidence>
<comment type="cofactor">
    <cofactor evidence="6">
        <name>Ca(2+)</name>
        <dbReference type="ChEBI" id="CHEBI:29108"/>
    </cofactor>
    <text evidence="6">Binds 2 calcium ions per subunit.</text>
</comment>
<feature type="active site" description="Proton acceptor" evidence="5">
    <location>
        <position position="115"/>
    </location>
</feature>
<proteinExistence type="inferred from homology"/>
<evidence type="ECO:0000256" key="5">
    <source>
        <dbReference type="PIRSR" id="PIRSR602640-1"/>
    </source>
</evidence>
<reference evidence="9 10" key="1">
    <citation type="submission" date="2023-03" db="EMBL/GenBank/DDBJ databases">
        <title>Genome sequence of Lichtheimia ornata CBS 291.66.</title>
        <authorList>
            <person name="Mohabir J.T."/>
            <person name="Shea T.P."/>
            <person name="Kurbessoian T."/>
            <person name="Berby B."/>
            <person name="Fontaine J."/>
            <person name="Livny J."/>
            <person name="Gnirke A."/>
            <person name="Stajich J.E."/>
            <person name="Cuomo C.A."/>
        </authorList>
    </citation>
    <scope>NUCLEOTIDE SEQUENCE [LARGE SCALE GENOMIC DNA]</scope>
    <source>
        <strain evidence="9">CBS 291.66</strain>
    </source>
</reference>
<keyword evidence="4" id="KW-0325">Glycoprotein</keyword>
<feature type="disulfide bond" description="In form B" evidence="7">
    <location>
        <begin position="40"/>
        <end position="374"/>
    </location>
</feature>
<dbReference type="Proteomes" id="UP001234581">
    <property type="component" value="Unassembled WGS sequence"/>
</dbReference>
<dbReference type="AlphaFoldDB" id="A0AAD7UTQ2"/>
<evidence type="ECO:0000256" key="7">
    <source>
        <dbReference type="PIRSR" id="PIRSR602640-3"/>
    </source>
</evidence>
<evidence type="ECO:0000256" key="6">
    <source>
        <dbReference type="PIRSR" id="PIRSR602640-2"/>
    </source>
</evidence>
<keyword evidence="6" id="KW-0479">Metal-binding</keyword>
<evidence type="ECO:0008006" key="11">
    <source>
        <dbReference type="Google" id="ProtNLM"/>
    </source>
</evidence>
<dbReference type="PANTHER" id="PTHR11799:SF30">
    <property type="entry name" value="SERUM PARAOXONASE_ARYLESTERASE 2"/>
    <property type="match status" value="1"/>
</dbReference>
<feature type="binding site" evidence="6">
    <location>
        <position position="277"/>
    </location>
    <ligand>
        <name>Ca(2+)</name>
        <dbReference type="ChEBI" id="CHEBI:29108"/>
        <label>1</label>
        <note>catalytic</note>
    </ligand>
</feature>
<feature type="signal peptide" evidence="8">
    <location>
        <begin position="1"/>
        <end position="16"/>
    </location>
</feature>
<dbReference type="InterPro" id="IPR051288">
    <property type="entry name" value="Serum_paraoxonase/arylesterase"/>
</dbReference>
<evidence type="ECO:0000256" key="3">
    <source>
        <dbReference type="ARBA" id="ARBA00023157"/>
    </source>
</evidence>
<dbReference type="Gene3D" id="2.120.10.30">
    <property type="entry name" value="TolB, C-terminal domain"/>
    <property type="match status" value="1"/>
</dbReference>